<accession>A0A3M7P9I8</accession>
<evidence type="ECO:0000313" key="2">
    <source>
        <dbReference type="EMBL" id="RMZ95440.1"/>
    </source>
</evidence>
<protein>
    <submittedName>
        <fullName evidence="2">Uncharacterized protein</fullName>
    </submittedName>
</protein>
<dbReference type="AlphaFoldDB" id="A0A3M7P9I8"/>
<dbReference type="EMBL" id="REGN01012431">
    <property type="protein sequence ID" value="RMZ95440.1"/>
    <property type="molecule type" value="Genomic_DNA"/>
</dbReference>
<name>A0A3M7P9I8_BRAPC</name>
<feature type="non-terminal residue" evidence="2">
    <location>
        <position position="227"/>
    </location>
</feature>
<dbReference type="Proteomes" id="UP000276133">
    <property type="component" value="Unassembled WGS sequence"/>
</dbReference>
<sequence length="227" mass="25463">MIGNVFKKLRQICTVSLDKRHLTLGARGKIVEIDECLYAKVKHWKVLHEIARLYSPGNDIKNVELECNQVNGDMDIEDDEDNVCLKDDDVDDRLSDNGSDSSIGSSIFGSLKGSFEDRDDDFDKYDDNPTLAKTLYSKTDTLTDKDRSDDDETQADLNASTSSEGHLVESEDEISDVQKSVKSTAEEKVREIDSKLKSFTQPTVPVETELQIGRALSKHENPMPCQQ</sequence>
<dbReference type="OrthoDB" id="424490at2759"/>
<evidence type="ECO:0000256" key="1">
    <source>
        <dbReference type="SAM" id="MobiDB-lite"/>
    </source>
</evidence>
<feature type="compositionally biased region" description="Polar residues" evidence="1">
    <location>
        <begin position="155"/>
        <end position="164"/>
    </location>
</feature>
<evidence type="ECO:0000313" key="3">
    <source>
        <dbReference type="Proteomes" id="UP000276133"/>
    </source>
</evidence>
<keyword evidence="3" id="KW-1185">Reference proteome</keyword>
<proteinExistence type="predicted"/>
<organism evidence="2 3">
    <name type="scientific">Brachionus plicatilis</name>
    <name type="common">Marine rotifer</name>
    <name type="synonym">Brachionus muelleri</name>
    <dbReference type="NCBI Taxonomy" id="10195"/>
    <lineage>
        <taxon>Eukaryota</taxon>
        <taxon>Metazoa</taxon>
        <taxon>Spiralia</taxon>
        <taxon>Gnathifera</taxon>
        <taxon>Rotifera</taxon>
        <taxon>Eurotatoria</taxon>
        <taxon>Monogononta</taxon>
        <taxon>Pseudotrocha</taxon>
        <taxon>Ploima</taxon>
        <taxon>Brachionidae</taxon>
        <taxon>Brachionus</taxon>
    </lineage>
</organism>
<gene>
    <name evidence="2" type="ORF">BpHYR1_040489</name>
</gene>
<reference evidence="2 3" key="1">
    <citation type="journal article" date="2018" name="Sci. Rep.">
        <title>Genomic signatures of local adaptation to the degree of environmental predictability in rotifers.</title>
        <authorList>
            <person name="Franch-Gras L."/>
            <person name="Hahn C."/>
            <person name="Garcia-Roger E.M."/>
            <person name="Carmona M.J."/>
            <person name="Serra M."/>
            <person name="Gomez A."/>
        </authorList>
    </citation>
    <scope>NUCLEOTIDE SEQUENCE [LARGE SCALE GENOMIC DNA]</scope>
    <source>
        <strain evidence="2">HYR1</strain>
    </source>
</reference>
<comment type="caution">
    <text evidence="2">The sequence shown here is derived from an EMBL/GenBank/DDBJ whole genome shotgun (WGS) entry which is preliminary data.</text>
</comment>
<feature type="compositionally biased region" description="Basic and acidic residues" evidence="1">
    <location>
        <begin position="184"/>
        <end position="196"/>
    </location>
</feature>
<feature type="region of interest" description="Disordered" evidence="1">
    <location>
        <begin position="141"/>
        <end position="227"/>
    </location>
</feature>